<keyword evidence="1" id="KW-0732">Signal</keyword>
<sequence length="515" mass="54652">MLLAETPPVLVPVRSRTGTDTLRPTERSHTRIARKEASMESHQPPRSRRPRALLAALGALLLPLATVTTATAPAQAALPPDPDGWNLVWGDDFTGPAGSLPDSENWIIDTGTSYPGGPANWGTGEIQTYTDNPENISLDGQGNLTITPRRDASGQWTSARIETRRSDFKPADGNTLRIEGRIQVPNITGEAALGYWPAFWALGSPYRGDYWNWPSVGEFDIMENVNGIDSVWGVLHCGVSSGGPCNETQGLGDSRACPGSTCQSGFHTYRFEWDRSGSSGQLRWYVDGQQYHSVDESQVGSGTWDDMTSHAGYFILLNVAMGGAFPDGVQGSATPTAATQPGAPMRVDYVGVWESGTGDDPDPDPSPSPDPTDPPDGGVDARSTIQGEDYQAQSGTVLEATSDTGGGQNVAQIGDGDWLRFDGVDFGSTAARQFKARVASGAAGGVSGLVEVRLDSRTAAPVATFAIANTGGWQSWQTVPANMSAVTGTHTVYVTFSSGQPADFVNLNWFTFSTA</sequence>
<feature type="region of interest" description="Disordered" evidence="2">
    <location>
        <begin position="14"/>
        <end position="49"/>
    </location>
</feature>
<keyword evidence="6" id="KW-1185">Reference proteome</keyword>
<dbReference type="EMBL" id="BAABDD010000004">
    <property type="protein sequence ID" value="GAA3732519.1"/>
    <property type="molecule type" value="Genomic_DNA"/>
</dbReference>
<evidence type="ECO:0000313" key="6">
    <source>
        <dbReference type="Proteomes" id="UP001500908"/>
    </source>
</evidence>
<gene>
    <name evidence="5" type="ORF">GCM10022402_11350</name>
</gene>
<dbReference type="InterPro" id="IPR008979">
    <property type="entry name" value="Galactose-bd-like_sf"/>
</dbReference>
<evidence type="ECO:0000313" key="5">
    <source>
        <dbReference type="EMBL" id="GAA3732519.1"/>
    </source>
</evidence>
<evidence type="ECO:0000259" key="3">
    <source>
        <dbReference type="PROSITE" id="PS51175"/>
    </source>
</evidence>
<dbReference type="PANTHER" id="PTHR10963">
    <property type="entry name" value="GLYCOSYL HYDROLASE-RELATED"/>
    <property type="match status" value="1"/>
</dbReference>
<dbReference type="PROSITE" id="PS51762">
    <property type="entry name" value="GH16_2"/>
    <property type="match status" value="1"/>
</dbReference>
<accession>A0ABP7F7N2</accession>
<feature type="compositionally biased region" description="Basic and acidic residues" evidence="2">
    <location>
        <begin position="23"/>
        <end position="39"/>
    </location>
</feature>
<reference evidence="6" key="1">
    <citation type="journal article" date="2019" name="Int. J. Syst. Evol. Microbiol.">
        <title>The Global Catalogue of Microorganisms (GCM) 10K type strain sequencing project: providing services to taxonomists for standard genome sequencing and annotation.</title>
        <authorList>
            <consortium name="The Broad Institute Genomics Platform"/>
            <consortium name="The Broad Institute Genome Sequencing Center for Infectious Disease"/>
            <person name="Wu L."/>
            <person name="Ma J."/>
        </authorList>
    </citation>
    <scope>NUCLEOTIDE SEQUENCE [LARGE SCALE GENOMIC DNA]</scope>
    <source>
        <strain evidence="6">JCM 17137</strain>
    </source>
</reference>
<organism evidence="5 6">
    <name type="scientific">Salinactinospora qingdaonensis</name>
    <dbReference type="NCBI Taxonomy" id="702744"/>
    <lineage>
        <taxon>Bacteria</taxon>
        <taxon>Bacillati</taxon>
        <taxon>Actinomycetota</taxon>
        <taxon>Actinomycetes</taxon>
        <taxon>Streptosporangiales</taxon>
        <taxon>Nocardiopsidaceae</taxon>
        <taxon>Salinactinospora</taxon>
    </lineage>
</organism>
<dbReference type="Gene3D" id="2.60.120.260">
    <property type="entry name" value="Galactose-binding domain-like"/>
    <property type="match status" value="1"/>
</dbReference>
<dbReference type="SMART" id="SM00606">
    <property type="entry name" value="CBD_IV"/>
    <property type="match status" value="1"/>
</dbReference>
<dbReference type="InterPro" id="IPR013320">
    <property type="entry name" value="ConA-like_dom_sf"/>
</dbReference>
<feature type="compositionally biased region" description="Pro residues" evidence="2">
    <location>
        <begin position="364"/>
        <end position="374"/>
    </location>
</feature>
<name>A0ABP7F7N2_9ACTN</name>
<protein>
    <submittedName>
        <fullName evidence="5">Carbohydrate-binding protein</fullName>
    </submittedName>
</protein>
<dbReference type="PROSITE" id="PS51175">
    <property type="entry name" value="CBM6"/>
    <property type="match status" value="1"/>
</dbReference>
<dbReference type="Gene3D" id="2.60.120.200">
    <property type="match status" value="1"/>
</dbReference>
<evidence type="ECO:0000256" key="2">
    <source>
        <dbReference type="SAM" id="MobiDB-lite"/>
    </source>
</evidence>
<dbReference type="Pfam" id="PF03422">
    <property type="entry name" value="CBM_6"/>
    <property type="match status" value="1"/>
</dbReference>
<dbReference type="InterPro" id="IPR000757">
    <property type="entry name" value="Beta-glucanase-like"/>
</dbReference>
<dbReference type="Proteomes" id="UP001500908">
    <property type="component" value="Unassembled WGS sequence"/>
</dbReference>
<proteinExistence type="predicted"/>
<dbReference type="PANTHER" id="PTHR10963:SF60">
    <property type="entry name" value="GRAM-NEGATIVE BACTERIA-BINDING PROTEIN 1-RELATED"/>
    <property type="match status" value="1"/>
</dbReference>
<dbReference type="InterPro" id="IPR006584">
    <property type="entry name" value="Cellulose-bd_IV"/>
</dbReference>
<feature type="domain" description="CBM6" evidence="3">
    <location>
        <begin position="383"/>
        <end position="513"/>
    </location>
</feature>
<feature type="domain" description="GH16" evidence="4">
    <location>
        <begin position="73"/>
        <end position="358"/>
    </location>
</feature>
<comment type="caution">
    <text evidence="5">The sequence shown here is derived from an EMBL/GenBank/DDBJ whole genome shotgun (WGS) entry which is preliminary data.</text>
</comment>
<dbReference type="InterPro" id="IPR005084">
    <property type="entry name" value="CBM6"/>
</dbReference>
<evidence type="ECO:0000256" key="1">
    <source>
        <dbReference type="ARBA" id="ARBA00022729"/>
    </source>
</evidence>
<dbReference type="SUPFAM" id="SSF49785">
    <property type="entry name" value="Galactose-binding domain-like"/>
    <property type="match status" value="1"/>
</dbReference>
<dbReference type="CDD" id="cd04084">
    <property type="entry name" value="CBM6_xylanase-like"/>
    <property type="match status" value="1"/>
</dbReference>
<dbReference type="SUPFAM" id="SSF49899">
    <property type="entry name" value="Concanavalin A-like lectins/glucanases"/>
    <property type="match status" value="1"/>
</dbReference>
<feature type="region of interest" description="Disordered" evidence="2">
    <location>
        <begin position="352"/>
        <end position="383"/>
    </location>
</feature>
<evidence type="ECO:0000259" key="4">
    <source>
        <dbReference type="PROSITE" id="PS51762"/>
    </source>
</evidence>
<dbReference type="CDD" id="cd02182">
    <property type="entry name" value="GH16_Strep_laminarinase_like"/>
    <property type="match status" value="1"/>
</dbReference>
<dbReference type="InterPro" id="IPR050546">
    <property type="entry name" value="Glycosyl_Hydrlase_16"/>
</dbReference>